<dbReference type="Proteomes" id="UP000522262">
    <property type="component" value="Unassembled WGS sequence"/>
</dbReference>
<dbReference type="Gene3D" id="1.20.1250.20">
    <property type="entry name" value="MFS general substrate transporter like domains"/>
    <property type="match status" value="1"/>
</dbReference>
<keyword evidence="5" id="KW-0325">Glycoprotein</keyword>
<dbReference type="InterPro" id="IPR020846">
    <property type="entry name" value="MFS_dom"/>
</dbReference>
<dbReference type="PROSITE" id="PS50850">
    <property type="entry name" value="MFS"/>
    <property type="match status" value="1"/>
</dbReference>
<evidence type="ECO:0000256" key="6">
    <source>
        <dbReference type="SAM" id="MobiDB-lite"/>
    </source>
</evidence>
<feature type="transmembrane region" description="Helical" evidence="7">
    <location>
        <begin position="170"/>
        <end position="189"/>
    </location>
</feature>
<feature type="transmembrane region" description="Helical" evidence="7">
    <location>
        <begin position="391"/>
        <end position="410"/>
    </location>
</feature>
<keyword evidence="2 7" id="KW-0812">Transmembrane</keyword>
<dbReference type="SUPFAM" id="SSF103473">
    <property type="entry name" value="MFS general substrate transporter"/>
    <property type="match status" value="1"/>
</dbReference>
<dbReference type="InterPro" id="IPR036259">
    <property type="entry name" value="MFS_trans_sf"/>
</dbReference>
<sequence length="521" mass="56593">MATSQTLHTKKMESAPDRESVADVEVGDLSRSIDMVPGTRLLLDQGQNSLGSPSVILSPEPSSDPEDPLNWSVLRKSISFFIVNLYSFMVAVVALSTAVTYGALIAEFHTTATYLNIGTAISILLVGMGNIIWNPLALRYGRRPVYILSCFLTGIAQVVAATASRSDVFVGSRILMGFVAAPFEQLPAVTVNDQFFVHQRGFTLSMYVLAATLGSFLGPLATGFIVDGVGWRWVYWTFAIIMALVTILAFFFLEETGYDRADTIFPASESPPQLKSYSDRLRLISNFKLSQSFVSLLIEPLKLLVEPVILWSSCLYGFGIAWLSIMAFTSNTVFQSPLYGYNFSYTEVGLTSLSPLVGSLLLFYVGGAGTDRFMIWQARHNSGVMEPESRIYAALVGGPIMSAGLVLYGAGASAKLHWMVPVVGMGLIGAGIPIAGEVSLGYVTECYSHKAGQATTAMITVRNIIACGMIFATEPWINHNGLRDTFIIMGALCLVGFWSGALLIWKGKSCRRRSAKVWGLS</sequence>
<dbReference type="GO" id="GO:0022857">
    <property type="term" value="F:transmembrane transporter activity"/>
    <property type="evidence" value="ECO:0007669"/>
    <property type="project" value="InterPro"/>
</dbReference>
<evidence type="ECO:0000256" key="7">
    <source>
        <dbReference type="SAM" id="Phobius"/>
    </source>
</evidence>
<dbReference type="AlphaFoldDB" id="A0A8H5JCJ2"/>
<evidence type="ECO:0000256" key="2">
    <source>
        <dbReference type="ARBA" id="ARBA00022692"/>
    </source>
</evidence>
<feature type="transmembrane region" description="Helical" evidence="7">
    <location>
        <begin position="485"/>
        <end position="505"/>
    </location>
</feature>
<keyword evidence="10" id="KW-1185">Reference proteome</keyword>
<comment type="caution">
    <text evidence="9">The sequence shown here is derived from an EMBL/GenBank/DDBJ whole genome shotgun (WGS) entry which is preliminary data.</text>
</comment>
<gene>
    <name evidence="9" type="ORF">FMEXI_2763</name>
</gene>
<proteinExistence type="predicted"/>
<accession>A0A8H5JCJ2</accession>
<evidence type="ECO:0000313" key="9">
    <source>
        <dbReference type="EMBL" id="KAF5552612.1"/>
    </source>
</evidence>
<evidence type="ECO:0000256" key="5">
    <source>
        <dbReference type="ARBA" id="ARBA00023180"/>
    </source>
</evidence>
<feature type="compositionally biased region" description="Basic and acidic residues" evidence="6">
    <location>
        <begin position="10"/>
        <end position="21"/>
    </location>
</feature>
<evidence type="ECO:0000256" key="3">
    <source>
        <dbReference type="ARBA" id="ARBA00022989"/>
    </source>
</evidence>
<feature type="transmembrane region" description="Helical" evidence="7">
    <location>
        <begin position="416"/>
        <end position="443"/>
    </location>
</feature>
<dbReference type="PANTHER" id="PTHR23502">
    <property type="entry name" value="MAJOR FACILITATOR SUPERFAMILY"/>
    <property type="match status" value="1"/>
</dbReference>
<evidence type="ECO:0000256" key="4">
    <source>
        <dbReference type="ARBA" id="ARBA00023136"/>
    </source>
</evidence>
<feature type="transmembrane region" description="Helical" evidence="7">
    <location>
        <begin position="233"/>
        <end position="253"/>
    </location>
</feature>
<name>A0A8H5JCJ2_9HYPO</name>
<feature type="transmembrane region" description="Helical" evidence="7">
    <location>
        <begin position="201"/>
        <end position="221"/>
    </location>
</feature>
<feature type="transmembrane region" description="Helical" evidence="7">
    <location>
        <begin position="145"/>
        <end position="164"/>
    </location>
</feature>
<dbReference type="PANTHER" id="PTHR23502:SF34">
    <property type="entry name" value="PROTEIN HOL1"/>
    <property type="match status" value="1"/>
</dbReference>
<keyword evidence="4 7" id="KW-0472">Membrane</keyword>
<keyword evidence="3 7" id="KW-1133">Transmembrane helix</keyword>
<feature type="region of interest" description="Disordered" evidence="6">
    <location>
        <begin position="1"/>
        <end position="23"/>
    </location>
</feature>
<feature type="transmembrane region" description="Helical" evidence="7">
    <location>
        <begin position="112"/>
        <end position="133"/>
    </location>
</feature>
<dbReference type="GO" id="GO:0005886">
    <property type="term" value="C:plasma membrane"/>
    <property type="evidence" value="ECO:0007669"/>
    <property type="project" value="TreeGrafter"/>
</dbReference>
<feature type="transmembrane region" description="Helical" evidence="7">
    <location>
        <begin position="85"/>
        <end position="106"/>
    </location>
</feature>
<organism evidence="9 10">
    <name type="scientific">Fusarium mexicanum</name>
    <dbReference type="NCBI Taxonomy" id="751941"/>
    <lineage>
        <taxon>Eukaryota</taxon>
        <taxon>Fungi</taxon>
        <taxon>Dikarya</taxon>
        <taxon>Ascomycota</taxon>
        <taxon>Pezizomycotina</taxon>
        <taxon>Sordariomycetes</taxon>
        <taxon>Hypocreomycetidae</taxon>
        <taxon>Hypocreales</taxon>
        <taxon>Nectriaceae</taxon>
        <taxon>Fusarium</taxon>
        <taxon>Fusarium fujikuroi species complex</taxon>
    </lineage>
</organism>
<feature type="transmembrane region" description="Helical" evidence="7">
    <location>
        <begin position="308"/>
        <end position="328"/>
    </location>
</feature>
<comment type="subcellular location">
    <subcellularLocation>
        <location evidence="1">Membrane</location>
        <topology evidence="1">Multi-pass membrane protein</topology>
    </subcellularLocation>
</comment>
<dbReference type="EMBL" id="JAAOAM010000059">
    <property type="protein sequence ID" value="KAF5552612.1"/>
    <property type="molecule type" value="Genomic_DNA"/>
</dbReference>
<feature type="transmembrane region" description="Helical" evidence="7">
    <location>
        <begin position="455"/>
        <end position="473"/>
    </location>
</feature>
<protein>
    <recommendedName>
        <fullName evidence="8">Major facilitator superfamily (MFS) profile domain-containing protein</fullName>
    </recommendedName>
</protein>
<reference evidence="9 10" key="1">
    <citation type="submission" date="2020-05" db="EMBL/GenBank/DDBJ databases">
        <title>Identification and distribution of gene clusters putatively required for synthesis of sphingolipid metabolism inhibitors in phylogenetically diverse species of the filamentous fungus Fusarium.</title>
        <authorList>
            <person name="Kim H.-S."/>
            <person name="Busman M."/>
            <person name="Brown D.W."/>
            <person name="Divon H."/>
            <person name="Uhlig S."/>
            <person name="Proctor R.H."/>
        </authorList>
    </citation>
    <scope>NUCLEOTIDE SEQUENCE [LARGE SCALE GENOMIC DNA]</scope>
    <source>
        <strain evidence="9 10">NRRL 53147</strain>
    </source>
</reference>
<evidence type="ECO:0000259" key="8">
    <source>
        <dbReference type="PROSITE" id="PS50850"/>
    </source>
</evidence>
<feature type="domain" description="Major facilitator superfamily (MFS) profile" evidence="8">
    <location>
        <begin position="72"/>
        <end position="508"/>
    </location>
</feature>
<evidence type="ECO:0000313" key="10">
    <source>
        <dbReference type="Proteomes" id="UP000522262"/>
    </source>
</evidence>
<dbReference type="InterPro" id="IPR011701">
    <property type="entry name" value="MFS"/>
</dbReference>
<dbReference type="Pfam" id="PF07690">
    <property type="entry name" value="MFS_1"/>
    <property type="match status" value="1"/>
</dbReference>
<feature type="transmembrane region" description="Helical" evidence="7">
    <location>
        <begin position="348"/>
        <end position="370"/>
    </location>
</feature>
<evidence type="ECO:0000256" key="1">
    <source>
        <dbReference type="ARBA" id="ARBA00004141"/>
    </source>
</evidence>